<accession>A0A5N5IV34</accession>
<dbReference type="RefSeq" id="WP_151888795.1">
    <property type="nucleotide sequence ID" value="NZ_VNIK02000001.1"/>
</dbReference>
<keyword evidence="2" id="KW-1185">Reference proteome</keyword>
<organism evidence="1 2">
    <name type="scientific">Flagellimonas hadalis</name>
    <dbReference type="NCBI Taxonomy" id="2597517"/>
    <lineage>
        <taxon>Bacteria</taxon>
        <taxon>Pseudomonadati</taxon>
        <taxon>Bacteroidota</taxon>
        <taxon>Flavobacteriia</taxon>
        <taxon>Flavobacteriales</taxon>
        <taxon>Flavobacteriaceae</taxon>
        <taxon>Flagellimonas</taxon>
    </lineage>
</organism>
<comment type="caution">
    <text evidence="1">The sequence shown here is derived from an EMBL/GenBank/DDBJ whole genome shotgun (WGS) entry which is preliminary data.</text>
</comment>
<name>A0A5N5IV34_9FLAO</name>
<evidence type="ECO:0000313" key="2">
    <source>
        <dbReference type="Proteomes" id="UP000319204"/>
    </source>
</evidence>
<sequence>MKKLMIPTLALLLFGCDKEDVKNETPSDSAVDALVEYVTVSKIFQDIGNNNGDAILTAENETNASQAKSIETTSESLQITISPADFVTFPKTINVNFGTGVLGKDGVTRKGSVTIVSTNWYGQPDSEHTATFTDYYHNEYKVEGTHVVKNLGENGDGNLEYSVVIEDGKITTQAGAVIEYQENSTRTWIAGSDTPLYIWDDEYLLEGSQNGTSSAGLDYTLTVEDPLHFVLFPRNIEAGVLDVDIADIKDIKIDYSNSTITILGTTYPFTK</sequence>
<dbReference type="EMBL" id="VNIK02000001">
    <property type="protein sequence ID" value="KAB5491645.1"/>
    <property type="molecule type" value="Genomic_DNA"/>
</dbReference>
<evidence type="ECO:0000313" key="1">
    <source>
        <dbReference type="EMBL" id="KAB5491645.1"/>
    </source>
</evidence>
<dbReference type="OrthoDB" id="1114031at2"/>
<evidence type="ECO:0008006" key="3">
    <source>
        <dbReference type="Google" id="ProtNLM"/>
    </source>
</evidence>
<gene>
    <name evidence="1" type="ORF">FOT42_001470</name>
</gene>
<proteinExistence type="predicted"/>
<protein>
    <recommendedName>
        <fullName evidence="3">Lipoprotein</fullName>
    </recommendedName>
</protein>
<reference evidence="1" key="1">
    <citation type="submission" date="2019-10" db="EMBL/GenBank/DDBJ databases">
        <title>Muricauda hadale sp. nov., a piezophilic bacterium isolated from hadopelagic water of the Mariana Trench.</title>
        <authorList>
            <person name="Wei Y."/>
        </authorList>
    </citation>
    <scope>NUCLEOTIDE SEQUENCE [LARGE SCALE GENOMIC DNA]</scope>
    <source>
        <strain evidence="1">MT-229</strain>
    </source>
</reference>
<dbReference type="PROSITE" id="PS51257">
    <property type="entry name" value="PROKAR_LIPOPROTEIN"/>
    <property type="match status" value="1"/>
</dbReference>
<dbReference type="AlphaFoldDB" id="A0A5N5IV34"/>
<dbReference type="Proteomes" id="UP000319204">
    <property type="component" value="Unassembled WGS sequence"/>
</dbReference>